<evidence type="ECO:0000313" key="2">
    <source>
        <dbReference type="Proteomes" id="UP000499080"/>
    </source>
</evidence>
<reference evidence="1 2" key="1">
    <citation type="journal article" date="2019" name="Sci. Rep.">
        <title>Orb-weaving spider Araneus ventricosus genome elucidates the spidroin gene catalogue.</title>
        <authorList>
            <person name="Kono N."/>
            <person name="Nakamura H."/>
            <person name="Ohtoshi R."/>
            <person name="Moran D.A.P."/>
            <person name="Shinohara A."/>
            <person name="Yoshida Y."/>
            <person name="Fujiwara M."/>
            <person name="Mori M."/>
            <person name="Tomita M."/>
            <person name="Arakawa K."/>
        </authorList>
    </citation>
    <scope>NUCLEOTIDE SEQUENCE [LARGE SCALE GENOMIC DNA]</scope>
</reference>
<dbReference type="AlphaFoldDB" id="A0A4Y2ML59"/>
<name>A0A4Y2ML59_ARAVE</name>
<accession>A0A4Y2ML59</accession>
<dbReference type="EMBL" id="BGPR01123573">
    <property type="protein sequence ID" value="GBN27299.1"/>
    <property type="molecule type" value="Genomic_DNA"/>
</dbReference>
<protein>
    <submittedName>
        <fullName evidence="1">Uncharacterized protein</fullName>
    </submittedName>
</protein>
<keyword evidence="2" id="KW-1185">Reference proteome</keyword>
<dbReference type="Proteomes" id="UP000499080">
    <property type="component" value="Unassembled WGS sequence"/>
</dbReference>
<gene>
    <name evidence="1" type="ORF">AVEN_45222_1</name>
</gene>
<comment type="caution">
    <text evidence="1">The sequence shown here is derived from an EMBL/GenBank/DDBJ whole genome shotgun (WGS) entry which is preliminary data.</text>
</comment>
<sequence length="112" mass="12346">MTHQILWLDVRGTDFETSPGSRGLSRAPLRKTEEGAKIKGKFLPLLPEISCQSSHFFSPLYVPALAPPGIWRHGQLPGLPGPRAASEENACSHEYVDPKIVSTPYVNFFTSL</sequence>
<proteinExistence type="predicted"/>
<evidence type="ECO:0000313" key="1">
    <source>
        <dbReference type="EMBL" id="GBN27299.1"/>
    </source>
</evidence>
<organism evidence="1 2">
    <name type="scientific">Araneus ventricosus</name>
    <name type="common">Orbweaver spider</name>
    <name type="synonym">Epeira ventricosa</name>
    <dbReference type="NCBI Taxonomy" id="182803"/>
    <lineage>
        <taxon>Eukaryota</taxon>
        <taxon>Metazoa</taxon>
        <taxon>Ecdysozoa</taxon>
        <taxon>Arthropoda</taxon>
        <taxon>Chelicerata</taxon>
        <taxon>Arachnida</taxon>
        <taxon>Araneae</taxon>
        <taxon>Araneomorphae</taxon>
        <taxon>Entelegynae</taxon>
        <taxon>Araneoidea</taxon>
        <taxon>Araneidae</taxon>
        <taxon>Araneus</taxon>
    </lineage>
</organism>